<accession>K0T4M8</accession>
<feature type="domain" description="Helicase ATP-binding" evidence="5">
    <location>
        <begin position="135"/>
        <end position="502"/>
    </location>
</feature>
<evidence type="ECO:0000259" key="5">
    <source>
        <dbReference type="SMART" id="SM00487"/>
    </source>
</evidence>
<evidence type="ECO:0000313" key="6">
    <source>
        <dbReference type="EMBL" id="EJK68326.1"/>
    </source>
</evidence>
<dbReference type="SUPFAM" id="SSF52540">
    <property type="entry name" value="P-loop containing nucleoside triphosphate hydrolases"/>
    <property type="match status" value="2"/>
</dbReference>
<dbReference type="EMBL" id="AGNL01011541">
    <property type="protein sequence ID" value="EJK68326.1"/>
    <property type="molecule type" value="Genomic_DNA"/>
</dbReference>
<dbReference type="Gene3D" id="3.40.50.300">
    <property type="entry name" value="P-loop containing nucleotide triphosphate hydrolases"/>
    <property type="match status" value="2"/>
</dbReference>
<dbReference type="InterPro" id="IPR027417">
    <property type="entry name" value="P-loop_NTPase"/>
</dbReference>
<dbReference type="InterPro" id="IPR050628">
    <property type="entry name" value="SNF2_RAD54_helicase_TF"/>
</dbReference>
<dbReference type="AlphaFoldDB" id="K0T4M8"/>
<dbReference type="GO" id="GO:0006281">
    <property type="term" value="P:DNA repair"/>
    <property type="evidence" value="ECO:0007669"/>
    <property type="project" value="TreeGrafter"/>
</dbReference>
<reference evidence="6 7" key="1">
    <citation type="journal article" date="2012" name="Genome Biol.">
        <title>Genome and low-iron response of an oceanic diatom adapted to chronic iron limitation.</title>
        <authorList>
            <person name="Lommer M."/>
            <person name="Specht M."/>
            <person name="Roy A.S."/>
            <person name="Kraemer L."/>
            <person name="Andreson R."/>
            <person name="Gutowska M.A."/>
            <person name="Wolf J."/>
            <person name="Bergner S.V."/>
            <person name="Schilhabel M.B."/>
            <person name="Klostermeier U.C."/>
            <person name="Beiko R.G."/>
            <person name="Rosenstiel P."/>
            <person name="Hippler M."/>
            <person name="Laroche J."/>
        </authorList>
    </citation>
    <scope>NUCLEOTIDE SEQUENCE [LARGE SCALE GENOMIC DNA]</scope>
    <source>
        <strain evidence="6 7">CCMP1005</strain>
    </source>
</reference>
<dbReference type="InterPro" id="IPR000330">
    <property type="entry name" value="SNF2_N"/>
</dbReference>
<sequence length="1126" mass="127884">MTKQRCCCSLRFRPVIFYSSLAADFDGLPPGTLASPRSGHLGRYLADPTRASEFRVPTPRNLTLKMTDLIGIFLQTSDHSIDVATDFLTLADFYQLKCVSKGCSDALNLIEYRRCRDGKDYMVNFPGYPGVLVRPGAGLFRHQLASLHAMHKAENTNKSWGSLRGGILGDAPGLGKTITMLSHIANTAGVKPVEPKQFFNNDRIDEHWKLMRINIAFRVEILRSIKPFREFGFYEELADIVCPPYSDDRFPTLESFESFVNKETRKMGVPHSTIDVFRRNVIGFKAGMDKRDRRYFASGKGRRMMFERNLLPCSTTVIIVPDALLEHWAQQVRSHLNLNVFADSNEQRGSEFGVCYIDGVGDLSLARFPLNHKSTLDLPSIFDLIGYTIVVVPFSRIKQQFDNQRKRKKDESSLNLKSEVDYSSNSPLLQLRWFRIVVDEGHELGENPAGSDVTLFINEMASERRWVMSGTPTTGDEDDINYTSKGLDQLQRLLMFLRHEQYGIIPAGGGGGGPPNDDRSSGKKAQAKTEFVKQIKKPFLRKEEIGRKELYRVLDQVMVMHKKSDLNLPKPIFKVSEVDVRVPTVTQSAIISGMRVKNMDEATATLSRLGVLNRINQIMPYFKGNRKALFDTLLNAYMHTDVFQNEVDRSMGDYIVSCLRQQRIDLKRRGGAIVNTLAPLTAVNDSIICQKGWDDRRPIKAVVYSTSHNDLVGVAEQLYTSFDESNIAEMMQGKISSMAYELGRFRHGKKEGKVSHRGTVAEEDRQSIPSLTLPLCGKFCPICNGWNEFTGQKLLGCHKTLLEVEDSDGNIFLIEQERIHRAVSRNEYQTHYNQPWMPKNGQAVDTARMGQDVSLTRYGVSVRHWRVNDVLCINGQNEHPLLQSRWSQQQWRSYGSDQCSWNMQREGYEGRDNYFGPIPNRNEDLNYKQLFVKLRKWQRCGTFHSRPNWNQRRNRMEGPTLEDVEISAQKEDTFILLLDASLATGLDLSFVTHIFLLEPIDDAALLEQVVSRAHRLGCQGPVIVDTIHTWPKLDPTTEAVAKQLKSASCDETNKKLSQSICDHCYRSFPTLEIAEEHELTCERNPSGNAVVDPFHLSSVYRDIKPPPPLLVGETREDAKSSDPQNR</sequence>
<feature type="compositionally biased region" description="Basic and acidic residues" evidence="4">
    <location>
        <begin position="1113"/>
        <end position="1126"/>
    </location>
</feature>
<dbReference type="Pfam" id="PF00176">
    <property type="entry name" value="SNF2-rel_dom"/>
    <property type="match status" value="1"/>
</dbReference>
<keyword evidence="2" id="KW-0378">Hydrolase</keyword>
<dbReference type="OMA" id="LMRINIA"/>
<proteinExistence type="predicted"/>
<dbReference type="SMART" id="SM00487">
    <property type="entry name" value="DEXDc"/>
    <property type="match status" value="1"/>
</dbReference>
<dbReference type="InterPro" id="IPR014001">
    <property type="entry name" value="Helicase_ATP-bd"/>
</dbReference>
<gene>
    <name evidence="6" type="ORF">THAOC_10502</name>
</gene>
<dbReference type="eggNOG" id="ENOG502SF46">
    <property type="taxonomic scope" value="Eukaryota"/>
</dbReference>
<dbReference type="GO" id="GO:0008094">
    <property type="term" value="F:ATP-dependent activity, acting on DNA"/>
    <property type="evidence" value="ECO:0007669"/>
    <property type="project" value="TreeGrafter"/>
</dbReference>
<dbReference type="PANTHER" id="PTHR45626">
    <property type="entry name" value="TRANSCRIPTION TERMINATION FACTOR 2-RELATED"/>
    <property type="match status" value="1"/>
</dbReference>
<evidence type="ECO:0000256" key="4">
    <source>
        <dbReference type="SAM" id="MobiDB-lite"/>
    </source>
</evidence>
<evidence type="ECO:0000256" key="3">
    <source>
        <dbReference type="ARBA" id="ARBA00022840"/>
    </source>
</evidence>
<feature type="region of interest" description="Disordered" evidence="4">
    <location>
        <begin position="506"/>
        <end position="527"/>
    </location>
</feature>
<feature type="region of interest" description="Disordered" evidence="4">
    <location>
        <begin position="1105"/>
        <end position="1126"/>
    </location>
</feature>
<comment type="caution">
    <text evidence="6">The sequence shown here is derived from an EMBL/GenBank/DDBJ whole genome shotgun (WGS) entry which is preliminary data.</text>
</comment>
<evidence type="ECO:0000256" key="2">
    <source>
        <dbReference type="ARBA" id="ARBA00022801"/>
    </source>
</evidence>
<dbReference type="GO" id="GO:0005524">
    <property type="term" value="F:ATP binding"/>
    <property type="evidence" value="ECO:0007669"/>
    <property type="project" value="UniProtKB-KW"/>
</dbReference>
<keyword evidence="1" id="KW-0547">Nucleotide-binding</keyword>
<dbReference type="GO" id="GO:0016787">
    <property type="term" value="F:hydrolase activity"/>
    <property type="evidence" value="ECO:0007669"/>
    <property type="project" value="UniProtKB-KW"/>
</dbReference>
<name>K0T4M8_THAOC</name>
<keyword evidence="3" id="KW-0067">ATP-binding</keyword>
<evidence type="ECO:0000256" key="1">
    <source>
        <dbReference type="ARBA" id="ARBA00022741"/>
    </source>
</evidence>
<keyword evidence="7" id="KW-1185">Reference proteome</keyword>
<dbReference type="PANTHER" id="PTHR45626:SF14">
    <property type="entry name" value="ATP-DEPENDENT DNA HELICASE (EUROFUNG)"/>
    <property type="match status" value="1"/>
</dbReference>
<evidence type="ECO:0000313" key="7">
    <source>
        <dbReference type="Proteomes" id="UP000266841"/>
    </source>
</evidence>
<dbReference type="GO" id="GO:0005634">
    <property type="term" value="C:nucleus"/>
    <property type="evidence" value="ECO:0007669"/>
    <property type="project" value="TreeGrafter"/>
</dbReference>
<protein>
    <recommendedName>
        <fullName evidence="5">Helicase ATP-binding domain-containing protein</fullName>
    </recommendedName>
</protein>
<dbReference type="Proteomes" id="UP000266841">
    <property type="component" value="Unassembled WGS sequence"/>
</dbReference>
<dbReference type="OrthoDB" id="448448at2759"/>
<organism evidence="6 7">
    <name type="scientific">Thalassiosira oceanica</name>
    <name type="common">Marine diatom</name>
    <dbReference type="NCBI Taxonomy" id="159749"/>
    <lineage>
        <taxon>Eukaryota</taxon>
        <taxon>Sar</taxon>
        <taxon>Stramenopiles</taxon>
        <taxon>Ochrophyta</taxon>
        <taxon>Bacillariophyta</taxon>
        <taxon>Coscinodiscophyceae</taxon>
        <taxon>Thalassiosirophycidae</taxon>
        <taxon>Thalassiosirales</taxon>
        <taxon>Thalassiosiraceae</taxon>
        <taxon>Thalassiosira</taxon>
    </lineage>
</organism>